<feature type="domain" description="DHHA1" evidence="2">
    <location>
        <begin position="245"/>
        <end position="319"/>
    </location>
</feature>
<dbReference type="OrthoDB" id="9803668at2"/>
<name>A0A1E5G628_9FIRM</name>
<dbReference type="Gene3D" id="3.90.1640.10">
    <property type="entry name" value="inorganic pyrophosphatase (n-terminal core)"/>
    <property type="match status" value="1"/>
</dbReference>
<dbReference type="InterPro" id="IPR051319">
    <property type="entry name" value="Oligoribo/pAp-PDE_c-di-AMP_PDE"/>
</dbReference>
<dbReference type="InterPro" id="IPR001667">
    <property type="entry name" value="DDH_dom"/>
</dbReference>
<dbReference type="Pfam" id="PF02272">
    <property type="entry name" value="DHHA1"/>
    <property type="match status" value="1"/>
</dbReference>
<dbReference type="InterPro" id="IPR038763">
    <property type="entry name" value="DHH_sf"/>
</dbReference>
<keyword evidence="4" id="KW-1185">Reference proteome</keyword>
<gene>
    <name evidence="3" type="ORF">BHF68_03010</name>
</gene>
<dbReference type="PANTHER" id="PTHR47618">
    <property type="entry name" value="BIFUNCTIONAL OLIGORIBONUCLEASE AND PAP PHOSPHATASE NRNA"/>
    <property type="match status" value="1"/>
</dbReference>
<protein>
    <recommendedName>
        <fullName evidence="5">Exopolyphosphatase</fullName>
    </recommendedName>
</protein>
<dbReference type="InterPro" id="IPR003156">
    <property type="entry name" value="DHHA1_dom"/>
</dbReference>
<sequence length="323" mass="35976">MAIDPKRYDECVNFIKDNNNYLIVTHVNPDGDTIGGALAMAHMLEGLHKKFQIVNEDRIPNKYLFLPMADEIRMPAELEETIDVVITVDCADYKRIGTSLISRLSQLSIPIINIDHHPTNDEYGSINIIDEDAASTTYVIYNMCKMTGIDITYNMAINLYTGLMTDTGSFKYSNTSADVHRVASELIDIGIDVYEVAEKVFETNTLDNLLVLKNSLATLTVDETGKIASIEIVTDEISQSQVLESEGLVNYPRSIEGVEVAVSFKKIEQDKVKVGLRSKKYVDVSVIAQIFNGGGHKRASGCTIMDSIENVKKTVFNEIKKYV</sequence>
<dbReference type="Proteomes" id="UP000094296">
    <property type="component" value="Unassembled WGS sequence"/>
</dbReference>
<proteinExistence type="predicted"/>
<accession>A0A1E5G628</accession>
<dbReference type="RefSeq" id="WP_069642140.1">
    <property type="nucleotide sequence ID" value="NZ_MIJE01000001.1"/>
</dbReference>
<feature type="domain" description="DDH" evidence="1">
    <location>
        <begin position="22"/>
        <end position="162"/>
    </location>
</feature>
<dbReference type="AlphaFoldDB" id="A0A1E5G628"/>
<organism evidence="3 4">
    <name type="scientific">Desulfuribacillus alkaliarsenatis</name>
    <dbReference type="NCBI Taxonomy" id="766136"/>
    <lineage>
        <taxon>Bacteria</taxon>
        <taxon>Bacillati</taxon>
        <taxon>Bacillota</taxon>
        <taxon>Desulfuribacillia</taxon>
        <taxon>Desulfuribacillales</taxon>
        <taxon>Desulfuribacillaceae</taxon>
        <taxon>Desulfuribacillus</taxon>
    </lineage>
</organism>
<comment type="caution">
    <text evidence="3">The sequence shown here is derived from an EMBL/GenBank/DDBJ whole genome shotgun (WGS) entry which is preliminary data.</text>
</comment>
<evidence type="ECO:0000259" key="1">
    <source>
        <dbReference type="Pfam" id="PF01368"/>
    </source>
</evidence>
<dbReference type="PANTHER" id="PTHR47618:SF1">
    <property type="entry name" value="BIFUNCTIONAL OLIGORIBONUCLEASE AND PAP PHOSPHATASE NRNA"/>
    <property type="match status" value="1"/>
</dbReference>
<evidence type="ECO:0008006" key="5">
    <source>
        <dbReference type="Google" id="ProtNLM"/>
    </source>
</evidence>
<dbReference type="Pfam" id="PF01368">
    <property type="entry name" value="DHH"/>
    <property type="match status" value="1"/>
</dbReference>
<evidence type="ECO:0000259" key="2">
    <source>
        <dbReference type="Pfam" id="PF02272"/>
    </source>
</evidence>
<dbReference type="SUPFAM" id="SSF64182">
    <property type="entry name" value="DHH phosphoesterases"/>
    <property type="match status" value="1"/>
</dbReference>
<evidence type="ECO:0000313" key="3">
    <source>
        <dbReference type="EMBL" id="OEF98648.1"/>
    </source>
</evidence>
<dbReference type="EMBL" id="MIJE01000001">
    <property type="protein sequence ID" value="OEF98648.1"/>
    <property type="molecule type" value="Genomic_DNA"/>
</dbReference>
<dbReference type="STRING" id="766136.BHF68_03010"/>
<evidence type="ECO:0000313" key="4">
    <source>
        <dbReference type="Proteomes" id="UP000094296"/>
    </source>
</evidence>
<dbReference type="GO" id="GO:0003676">
    <property type="term" value="F:nucleic acid binding"/>
    <property type="evidence" value="ECO:0007669"/>
    <property type="project" value="InterPro"/>
</dbReference>
<reference evidence="3 4" key="1">
    <citation type="submission" date="2016-09" db="EMBL/GenBank/DDBJ databases">
        <title>Draft genome sequence for the type strain of Desulfuribacillus alkaliarsenatis AHT28, an obligately anaerobic, sulfidogenic bacterium isolated from Russian soda lake sediments.</title>
        <authorList>
            <person name="Abin C.A."/>
            <person name="Hollibaugh J.T."/>
        </authorList>
    </citation>
    <scope>NUCLEOTIDE SEQUENCE [LARGE SCALE GENOMIC DNA]</scope>
    <source>
        <strain evidence="3 4">AHT28</strain>
    </source>
</reference>
<dbReference type="Gene3D" id="3.10.310.30">
    <property type="match status" value="1"/>
</dbReference>